<keyword evidence="1" id="KW-0812">Transmembrane</keyword>
<keyword evidence="1" id="KW-1133">Transmembrane helix</keyword>
<accession>A0ABU1YSB3</accession>
<keyword evidence="1" id="KW-0472">Membrane</keyword>
<dbReference type="GO" id="GO:0006508">
    <property type="term" value="P:proteolysis"/>
    <property type="evidence" value="ECO:0007669"/>
    <property type="project" value="UniProtKB-KW"/>
</dbReference>
<name>A0ABU1YSB3_ROSSA</name>
<dbReference type="PANTHER" id="PTHR36435">
    <property type="entry name" value="SLR1288 PROTEIN"/>
    <property type="match status" value="1"/>
</dbReference>
<protein>
    <submittedName>
        <fullName evidence="3">Membrane protease YdiL (CAAX protease family)</fullName>
    </submittedName>
</protein>
<keyword evidence="3" id="KW-0378">Hydrolase</keyword>
<reference evidence="3 4" key="1">
    <citation type="submission" date="2023-07" db="EMBL/GenBank/DDBJ databases">
        <title>Sorghum-associated microbial communities from plants grown in Nebraska, USA.</title>
        <authorList>
            <person name="Schachtman D."/>
        </authorList>
    </citation>
    <scope>NUCLEOTIDE SEQUENCE [LARGE SCALE GENOMIC DNA]</scope>
    <source>
        <strain evidence="3 4">BE314</strain>
    </source>
</reference>
<evidence type="ECO:0000313" key="4">
    <source>
        <dbReference type="Proteomes" id="UP001180453"/>
    </source>
</evidence>
<keyword evidence="4" id="KW-1185">Reference proteome</keyword>
<dbReference type="EMBL" id="JAVDXU010000002">
    <property type="protein sequence ID" value="MDR7271116.1"/>
    <property type="molecule type" value="Genomic_DNA"/>
</dbReference>
<evidence type="ECO:0000259" key="2">
    <source>
        <dbReference type="Pfam" id="PF02517"/>
    </source>
</evidence>
<feature type="transmembrane region" description="Helical" evidence="1">
    <location>
        <begin position="166"/>
        <end position="199"/>
    </location>
</feature>
<dbReference type="InterPro" id="IPR003675">
    <property type="entry name" value="Rce1/LyrA-like_dom"/>
</dbReference>
<dbReference type="Pfam" id="PF02517">
    <property type="entry name" value="Rce1-like"/>
    <property type="match status" value="1"/>
</dbReference>
<feature type="transmembrane region" description="Helical" evidence="1">
    <location>
        <begin position="235"/>
        <end position="253"/>
    </location>
</feature>
<evidence type="ECO:0000313" key="3">
    <source>
        <dbReference type="EMBL" id="MDR7271116.1"/>
    </source>
</evidence>
<feature type="transmembrane region" description="Helical" evidence="1">
    <location>
        <begin position="89"/>
        <end position="116"/>
    </location>
</feature>
<comment type="caution">
    <text evidence="3">The sequence shown here is derived from an EMBL/GenBank/DDBJ whole genome shotgun (WGS) entry which is preliminary data.</text>
</comment>
<sequence>MPPSSRDTFPNAFEAAFLVACLFAVEFLIGAALYDARSVLGMHPNDLMDLASVLGNGLLLTGVMHWSGMSYGSLFHPAKSSPRAVMGMLALPILCVVPALTLGITAIEVGVVALFPISRSDAEMFERMTSGGLISILMTCLVAPVVEEMLFRGVILRSFLRQYQRWPAILGTALLFGLVHMNIYQCVAAFITGTLMGWLYERTRSLWPSILLHASYNSAVMFGPDADSALSSVHWLLILVLAVAGTVMLRRLLLPRTA</sequence>
<feature type="transmembrane region" description="Helical" evidence="1">
    <location>
        <begin position="128"/>
        <end position="146"/>
    </location>
</feature>
<proteinExistence type="predicted"/>
<evidence type="ECO:0000256" key="1">
    <source>
        <dbReference type="SAM" id="Phobius"/>
    </source>
</evidence>
<dbReference type="InterPro" id="IPR052710">
    <property type="entry name" value="CAAX_protease"/>
</dbReference>
<dbReference type="GO" id="GO:0008233">
    <property type="term" value="F:peptidase activity"/>
    <property type="evidence" value="ECO:0007669"/>
    <property type="project" value="UniProtKB-KW"/>
</dbReference>
<dbReference type="PANTHER" id="PTHR36435:SF1">
    <property type="entry name" value="CAAX AMINO TERMINAL PROTEASE FAMILY PROTEIN"/>
    <property type="match status" value="1"/>
</dbReference>
<feature type="domain" description="CAAX prenyl protease 2/Lysostaphin resistance protein A-like" evidence="2">
    <location>
        <begin position="133"/>
        <end position="218"/>
    </location>
</feature>
<dbReference type="RefSeq" id="WP_310267721.1">
    <property type="nucleotide sequence ID" value="NZ_JAVDXU010000002.1"/>
</dbReference>
<keyword evidence="3" id="KW-0645">Protease</keyword>
<organism evidence="3 4">
    <name type="scientific">Roseateles saccharophilus</name>
    <name type="common">Pseudomonas saccharophila</name>
    <dbReference type="NCBI Taxonomy" id="304"/>
    <lineage>
        <taxon>Bacteria</taxon>
        <taxon>Pseudomonadati</taxon>
        <taxon>Pseudomonadota</taxon>
        <taxon>Betaproteobacteria</taxon>
        <taxon>Burkholderiales</taxon>
        <taxon>Sphaerotilaceae</taxon>
        <taxon>Roseateles</taxon>
    </lineage>
</organism>
<feature type="transmembrane region" description="Helical" evidence="1">
    <location>
        <begin position="12"/>
        <end position="35"/>
    </location>
</feature>
<dbReference type="Proteomes" id="UP001180453">
    <property type="component" value="Unassembled WGS sequence"/>
</dbReference>
<gene>
    <name evidence="3" type="ORF">J2X20_003774</name>
</gene>
<feature type="transmembrane region" description="Helical" evidence="1">
    <location>
        <begin position="47"/>
        <end position="69"/>
    </location>
</feature>